<evidence type="ECO:0000313" key="4">
    <source>
        <dbReference type="Proteomes" id="UP000067399"/>
    </source>
</evidence>
<dbReference type="RefSeq" id="WP_157059397.1">
    <property type="nucleotide sequence ID" value="NZ_AP013042.1"/>
</dbReference>
<protein>
    <recommendedName>
        <fullName evidence="5">Peptidase</fullName>
    </recommendedName>
</protein>
<dbReference type="EMBL" id="AP013042">
    <property type="protein sequence ID" value="BAS68340.1"/>
    <property type="molecule type" value="Genomic_DNA"/>
</dbReference>
<accession>A0A0P0UT79</accession>
<reference evidence="3 4" key="1">
    <citation type="journal article" date="2000" name="Mar. Ecol. Prog. Ser.">
        <title>Phylogenetic characterization of endosymbionts in three hydrothermal vent mussels: influence on host distributions.</title>
        <authorList>
            <person name="Fujiwara Y."/>
            <person name="Takai K."/>
            <person name="Uematsu K."/>
            <person name="Tsuchida S."/>
            <person name="Hunt J.C."/>
            <person name="Hashimoto J."/>
        </authorList>
    </citation>
    <scope>NUCLEOTIDE SEQUENCE [LARGE SCALE GENOMIC DNA]</scope>
    <source>
        <strain evidence="3 4">Myojin Knoll</strain>
    </source>
</reference>
<dbReference type="InterPro" id="IPR032369">
    <property type="entry name" value="DUF4872"/>
</dbReference>
<dbReference type="AlphaFoldDB" id="A0A0P0UT79"/>
<dbReference type="STRING" id="1303921.BSEPE_1357"/>
<gene>
    <name evidence="3" type="ORF">BSEPE_1357</name>
</gene>
<dbReference type="Pfam" id="PF14399">
    <property type="entry name" value="BtrH_N"/>
    <property type="match status" value="1"/>
</dbReference>
<name>A0A0P0UT79_9GAMM</name>
<evidence type="ECO:0000259" key="2">
    <source>
        <dbReference type="Pfam" id="PF16169"/>
    </source>
</evidence>
<proteinExistence type="predicted"/>
<organism evidence="3 4">
    <name type="scientific">endosymbiont of Bathymodiolus septemdierum str. Myojin knoll</name>
    <dbReference type="NCBI Taxonomy" id="1303921"/>
    <lineage>
        <taxon>Bacteria</taxon>
        <taxon>Pseudomonadati</taxon>
        <taxon>Pseudomonadota</taxon>
        <taxon>Gammaproteobacteria</taxon>
        <taxon>sulfur-oxidizing symbionts</taxon>
    </lineage>
</organism>
<dbReference type="Pfam" id="PF16169">
    <property type="entry name" value="DUF4872"/>
    <property type="match status" value="1"/>
</dbReference>
<sequence>METHFKHQQSAHCETGVASTLLRHHGLRLSEPMVFGIASGLTYACLPFVKINGLPLMAYRMPPRLIIKLLSWRIKGLSVTFKTFKKQADGTLFLNKKLNENQVVGLQTSVYFLPYFPKEMRFHFNAHNLIVYAKSNNNKDVYYHVSDPVFAKTQRIEASNLLKARFAKGALAPKGRLYYLTSVPNSIDFKVVITKAIRFTGKINLSKLIPIAGISGMKKVANKIESLQHKSPRYQQLFLGNIVRMQEEIGTGGAGFRYMYAAFLQESAELINKPELEDWAQQFMVVGDEWREFARLCAQINKNRGDATLKQVANTLREVAKKEEALYNKMASFKL</sequence>
<dbReference type="InterPro" id="IPR026935">
    <property type="entry name" value="BtrH_N"/>
</dbReference>
<feature type="domain" description="Butirosin biosynthesis protein H N-terminal" evidence="1">
    <location>
        <begin position="12"/>
        <end position="148"/>
    </location>
</feature>
<evidence type="ECO:0008006" key="5">
    <source>
        <dbReference type="Google" id="ProtNLM"/>
    </source>
</evidence>
<keyword evidence="4" id="KW-1185">Reference proteome</keyword>
<reference evidence="3 4" key="2">
    <citation type="journal article" date="2016" name="ISME J.">
        <title>Heterogeneous composition of key metabolic gene clusters in a vent mussel symbiont population.</title>
        <authorList>
            <person name="Ikuta T."/>
            <person name="Takaki Y."/>
            <person name="Nagai Y."/>
            <person name="Shimamura S."/>
            <person name="Tsuda M."/>
            <person name="Kawagucci S."/>
            <person name="Aoki Y."/>
            <person name="Inoue K."/>
            <person name="Teruya M."/>
            <person name="Satou K."/>
            <person name="Teruya K."/>
            <person name="Shimoji M."/>
            <person name="Tamotsu H."/>
            <person name="Hirano T."/>
            <person name="Maruyama T."/>
            <person name="Yoshida T."/>
        </authorList>
    </citation>
    <scope>NUCLEOTIDE SEQUENCE [LARGE SCALE GENOMIC DNA]</scope>
    <source>
        <strain evidence="3 4">Myojin Knoll</strain>
    </source>
</reference>
<feature type="domain" description="DUF4872" evidence="2">
    <location>
        <begin position="160"/>
        <end position="329"/>
    </location>
</feature>
<evidence type="ECO:0000259" key="1">
    <source>
        <dbReference type="Pfam" id="PF14399"/>
    </source>
</evidence>
<dbReference type="OrthoDB" id="4075615at2"/>
<evidence type="ECO:0000313" key="3">
    <source>
        <dbReference type="EMBL" id="BAS68340.1"/>
    </source>
</evidence>
<dbReference type="Proteomes" id="UP000067399">
    <property type="component" value="Chromosome"/>
</dbReference>
<dbReference type="KEGG" id="ebh:BSEPE_1357"/>